<sequence>MADITFDRANIPVAVAAQALKLDCQTVRLLLQNKLVDWGLAYKRPGSSQYSYIIYPKKFYESTGYKFEESRGI</sequence>
<dbReference type="Proteomes" id="UP001470288">
    <property type="component" value="Unassembled WGS sequence"/>
</dbReference>
<proteinExistence type="predicted"/>
<keyword evidence="2" id="KW-1185">Reference proteome</keyword>
<gene>
    <name evidence="1" type="ORF">WMO62_12685</name>
</gene>
<name>A0ABV1I397_9FIRM</name>
<evidence type="ECO:0000313" key="1">
    <source>
        <dbReference type="EMBL" id="MEQ2579666.1"/>
    </source>
</evidence>
<reference evidence="1 2" key="1">
    <citation type="submission" date="2024-03" db="EMBL/GenBank/DDBJ databases">
        <title>Human intestinal bacterial collection.</title>
        <authorList>
            <person name="Pauvert C."/>
            <person name="Hitch T.C.A."/>
            <person name="Clavel T."/>
        </authorList>
    </citation>
    <scope>NUCLEOTIDE SEQUENCE [LARGE SCALE GENOMIC DNA]</scope>
    <source>
        <strain evidence="1 2">CLA-AA-H78B</strain>
    </source>
</reference>
<evidence type="ECO:0000313" key="2">
    <source>
        <dbReference type="Proteomes" id="UP001470288"/>
    </source>
</evidence>
<protein>
    <submittedName>
        <fullName evidence="1">Uncharacterized protein</fullName>
    </submittedName>
</protein>
<dbReference type="EMBL" id="JBBMFC010000024">
    <property type="protein sequence ID" value="MEQ2579666.1"/>
    <property type="molecule type" value="Genomic_DNA"/>
</dbReference>
<organism evidence="1 2">
    <name type="scientific">Hominiventricola aquisgranensis</name>
    <dbReference type="NCBI Taxonomy" id="3133164"/>
    <lineage>
        <taxon>Bacteria</taxon>
        <taxon>Bacillati</taxon>
        <taxon>Bacillota</taxon>
        <taxon>Clostridia</taxon>
        <taxon>Lachnospirales</taxon>
        <taxon>Lachnospiraceae</taxon>
        <taxon>Hominiventricola</taxon>
    </lineage>
</organism>
<accession>A0ABV1I397</accession>
<dbReference type="RefSeq" id="WP_349144862.1">
    <property type="nucleotide sequence ID" value="NZ_JBBMFC010000024.1"/>
</dbReference>
<comment type="caution">
    <text evidence="1">The sequence shown here is derived from an EMBL/GenBank/DDBJ whole genome shotgun (WGS) entry which is preliminary data.</text>
</comment>